<reference evidence="6 7" key="1">
    <citation type="journal article" date="2019" name="Int. J. Syst. Evol. Microbiol.">
        <title>The Global Catalogue of Microorganisms (GCM) 10K type strain sequencing project: providing services to taxonomists for standard genome sequencing and annotation.</title>
        <authorList>
            <consortium name="The Broad Institute Genomics Platform"/>
            <consortium name="The Broad Institute Genome Sequencing Center for Infectious Disease"/>
            <person name="Wu L."/>
            <person name="Ma J."/>
        </authorList>
    </citation>
    <scope>NUCLEOTIDE SEQUENCE [LARGE SCALE GENOMIC DNA]</scope>
    <source>
        <strain evidence="6 7">JCM 11756</strain>
    </source>
</reference>
<dbReference type="Proteomes" id="UP001500973">
    <property type="component" value="Unassembled WGS sequence"/>
</dbReference>
<dbReference type="Gene3D" id="2.30.22.10">
    <property type="entry name" value="Head domain of nucleotide exchange factor GrpE"/>
    <property type="match status" value="1"/>
</dbReference>
<dbReference type="InterPro" id="IPR013805">
    <property type="entry name" value="GrpE_CC"/>
</dbReference>
<evidence type="ECO:0000256" key="1">
    <source>
        <dbReference type="ARBA" id="ARBA00009054"/>
    </source>
</evidence>
<protein>
    <recommendedName>
        <fullName evidence="3">Protein GrpE</fullName>
    </recommendedName>
    <alternativeName>
        <fullName evidence="3">HSP-70 cofactor</fullName>
    </alternativeName>
</protein>
<keyword evidence="7" id="KW-1185">Reference proteome</keyword>
<evidence type="ECO:0000256" key="3">
    <source>
        <dbReference type="HAMAP-Rule" id="MF_01151"/>
    </source>
</evidence>
<accession>A0ABN1YJ34</accession>
<sequence length="262" mass="28192">MDRDGLRTQDTAQLRRLLEERTADLQRVKAEYDNYRKRVARDRMAVRTVAAANVLRALLPVLDAVDRACAHEEMTPGLKEIADTLRDRTGSLGLQAFGEVGDPFDPACHEAAAFHADPDATEMICSKILRPGYRLGDELLRPAFVEVTGPPAEQSGKSGGESEETPPAADDTGTDRTDAQDHSGGGRSAARERSGGRDGEQNRSGEVPSGAQKRSDGERADAESRPGEGQSAAPQKRSGGGRPVRPGRARPQQVIHGPWPDP</sequence>
<keyword evidence="3" id="KW-0963">Cytoplasm</keyword>
<dbReference type="Pfam" id="PF01025">
    <property type="entry name" value="GrpE"/>
    <property type="match status" value="1"/>
</dbReference>
<feature type="compositionally biased region" description="Basic and acidic residues" evidence="5">
    <location>
        <begin position="189"/>
        <end position="203"/>
    </location>
</feature>
<dbReference type="PRINTS" id="PR00773">
    <property type="entry name" value="GRPEPROTEIN"/>
</dbReference>
<dbReference type="SUPFAM" id="SSF51064">
    <property type="entry name" value="Head domain of nucleotide exchange factor GrpE"/>
    <property type="match status" value="1"/>
</dbReference>
<comment type="subunit">
    <text evidence="3">Homodimer.</text>
</comment>
<comment type="caution">
    <text evidence="6">The sequence shown here is derived from an EMBL/GenBank/DDBJ whole genome shotgun (WGS) entry which is preliminary data.</text>
</comment>
<evidence type="ECO:0000313" key="6">
    <source>
        <dbReference type="EMBL" id="GAA1415368.1"/>
    </source>
</evidence>
<keyword evidence="3" id="KW-0346">Stress response</keyword>
<dbReference type="SUPFAM" id="SSF58014">
    <property type="entry name" value="Coiled-coil domain of nucleotide exchange factor GrpE"/>
    <property type="match status" value="1"/>
</dbReference>
<evidence type="ECO:0000256" key="5">
    <source>
        <dbReference type="SAM" id="MobiDB-lite"/>
    </source>
</evidence>
<feature type="region of interest" description="Disordered" evidence="5">
    <location>
        <begin position="148"/>
        <end position="262"/>
    </location>
</feature>
<keyword evidence="2 3" id="KW-0143">Chaperone</keyword>
<dbReference type="PANTHER" id="PTHR21237:SF23">
    <property type="entry name" value="GRPE PROTEIN HOMOLOG, MITOCHONDRIAL"/>
    <property type="match status" value="1"/>
</dbReference>
<dbReference type="Gene3D" id="3.90.20.20">
    <property type="match status" value="1"/>
</dbReference>
<feature type="compositionally biased region" description="Basic and acidic residues" evidence="5">
    <location>
        <begin position="213"/>
        <end position="226"/>
    </location>
</feature>
<evidence type="ECO:0000256" key="4">
    <source>
        <dbReference type="RuleBase" id="RU004478"/>
    </source>
</evidence>
<dbReference type="InterPro" id="IPR009012">
    <property type="entry name" value="GrpE_head"/>
</dbReference>
<gene>
    <name evidence="3" type="primary">grpE</name>
    <name evidence="6" type="ORF">GCM10009601_04910</name>
</gene>
<dbReference type="EMBL" id="BAAAIZ010000006">
    <property type="protein sequence ID" value="GAA1415368.1"/>
    <property type="molecule type" value="Genomic_DNA"/>
</dbReference>
<dbReference type="PANTHER" id="PTHR21237">
    <property type="entry name" value="GRPE PROTEIN"/>
    <property type="match status" value="1"/>
</dbReference>
<proteinExistence type="inferred from homology"/>
<comment type="similarity">
    <text evidence="1 3 4">Belongs to the GrpE family.</text>
</comment>
<comment type="function">
    <text evidence="3">Participates actively in the response to hyperosmotic and heat shock by preventing the aggregation of stress-denatured proteins, in association with DnaK and GrpE. It is the nucleotide exchange factor for DnaK and may function as a thermosensor. Unfolded proteins bind initially to DnaJ; upon interaction with the DnaJ-bound protein, DnaK hydrolyzes its bound ATP, resulting in the formation of a stable complex. GrpE releases ADP from DnaK; ATP binding to DnaK triggers the release of the substrate protein, thus completing the reaction cycle. Several rounds of ATP-dependent interactions between DnaJ, DnaK and GrpE are required for fully efficient folding.</text>
</comment>
<evidence type="ECO:0000256" key="2">
    <source>
        <dbReference type="ARBA" id="ARBA00023186"/>
    </source>
</evidence>
<dbReference type="RefSeq" id="WP_344009712.1">
    <property type="nucleotide sequence ID" value="NZ_BAAAIZ010000006.1"/>
</dbReference>
<name>A0ABN1YJ34_9ACTN</name>
<organism evidence="6 7">
    <name type="scientific">Streptomyces thermospinosisporus</name>
    <dbReference type="NCBI Taxonomy" id="161482"/>
    <lineage>
        <taxon>Bacteria</taxon>
        <taxon>Bacillati</taxon>
        <taxon>Actinomycetota</taxon>
        <taxon>Actinomycetes</taxon>
        <taxon>Kitasatosporales</taxon>
        <taxon>Streptomycetaceae</taxon>
        <taxon>Streptomyces</taxon>
    </lineage>
</organism>
<evidence type="ECO:0000313" key="7">
    <source>
        <dbReference type="Proteomes" id="UP001500973"/>
    </source>
</evidence>
<dbReference type="InterPro" id="IPR000740">
    <property type="entry name" value="GrpE"/>
</dbReference>
<dbReference type="CDD" id="cd00446">
    <property type="entry name" value="GrpE"/>
    <property type="match status" value="1"/>
</dbReference>
<comment type="subcellular location">
    <subcellularLocation>
        <location evidence="3">Cytoplasm</location>
    </subcellularLocation>
</comment>
<dbReference type="HAMAP" id="MF_01151">
    <property type="entry name" value="GrpE"/>
    <property type="match status" value="1"/>
</dbReference>